<dbReference type="InterPro" id="IPR013083">
    <property type="entry name" value="Znf_RING/FYVE/PHD"/>
</dbReference>
<dbReference type="InterPro" id="IPR001841">
    <property type="entry name" value="Znf_RING"/>
</dbReference>
<dbReference type="GO" id="GO:0008270">
    <property type="term" value="F:zinc ion binding"/>
    <property type="evidence" value="ECO:0007669"/>
    <property type="project" value="UniProtKB-KW"/>
</dbReference>
<protein>
    <recommendedName>
        <fullName evidence="3">RING-type domain-containing protein</fullName>
    </recommendedName>
</protein>
<organism evidence="4 5">
    <name type="scientific">Clohesyomyces aquaticus</name>
    <dbReference type="NCBI Taxonomy" id="1231657"/>
    <lineage>
        <taxon>Eukaryota</taxon>
        <taxon>Fungi</taxon>
        <taxon>Dikarya</taxon>
        <taxon>Ascomycota</taxon>
        <taxon>Pezizomycotina</taxon>
        <taxon>Dothideomycetes</taxon>
        <taxon>Pleosporomycetidae</taxon>
        <taxon>Pleosporales</taxon>
        <taxon>Lindgomycetaceae</taxon>
        <taxon>Clohesyomyces</taxon>
    </lineage>
</organism>
<dbReference type="Proteomes" id="UP000193144">
    <property type="component" value="Unassembled WGS sequence"/>
</dbReference>
<comment type="caution">
    <text evidence="4">The sequence shown here is derived from an EMBL/GenBank/DDBJ whole genome shotgun (WGS) entry which is preliminary data.</text>
</comment>
<evidence type="ECO:0000256" key="2">
    <source>
        <dbReference type="SAM" id="MobiDB-lite"/>
    </source>
</evidence>
<dbReference type="OrthoDB" id="2849579at2759"/>
<dbReference type="STRING" id="1231657.A0A1Y1YGV8"/>
<feature type="domain" description="RING-type" evidence="3">
    <location>
        <begin position="351"/>
        <end position="397"/>
    </location>
</feature>
<dbReference type="PROSITE" id="PS50089">
    <property type="entry name" value="ZF_RING_2"/>
    <property type="match status" value="1"/>
</dbReference>
<reference evidence="4 5" key="1">
    <citation type="submission" date="2016-07" db="EMBL/GenBank/DDBJ databases">
        <title>Pervasive Adenine N6-methylation of Active Genes in Fungi.</title>
        <authorList>
            <consortium name="DOE Joint Genome Institute"/>
            <person name="Mondo S.J."/>
            <person name="Dannebaum R.O."/>
            <person name="Kuo R.C."/>
            <person name="Labutti K."/>
            <person name="Haridas S."/>
            <person name="Kuo A."/>
            <person name="Salamov A."/>
            <person name="Ahrendt S.R."/>
            <person name="Lipzen A."/>
            <person name="Sullivan W."/>
            <person name="Andreopoulos W.B."/>
            <person name="Clum A."/>
            <person name="Lindquist E."/>
            <person name="Daum C."/>
            <person name="Ramamoorthy G.K."/>
            <person name="Gryganskyi A."/>
            <person name="Culley D."/>
            <person name="Magnuson J.K."/>
            <person name="James T.Y."/>
            <person name="O'Malley M.A."/>
            <person name="Stajich J.E."/>
            <person name="Spatafora J.W."/>
            <person name="Visel A."/>
            <person name="Grigoriev I.V."/>
        </authorList>
    </citation>
    <scope>NUCLEOTIDE SEQUENCE [LARGE SCALE GENOMIC DNA]</scope>
    <source>
        <strain evidence="4 5">CBS 115471</strain>
    </source>
</reference>
<dbReference type="Gene3D" id="3.30.40.10">
    <property type="entry name" value="Zinc/RING finger domain, C3HC4 (zinc finger)"/>
    <property type="match status" value="1"/>
</dbReference>
<sequence length="496" mass="55436">MSHFNLILIMKFRPAAHSPTRDLPGTPCPLSRHFHMTSPPLRWAANETDTPPPSPTCAAPCQSSPTPNPDTRIAPSRLHHHAAALRLAFHQALRTFLNFLTTTAIAMQNTLQLNIPAGLVRTRIHHFSNPAASATPTQVLDTTNGILKRAIETMEALRRRGTSYRARLRVAEQLDLFSLPRELREFVGDHDALRVALSETVRVAESAAMEEGLSVQMRTELRVRDLRARFWVGMVTGSREKEVMEKMSADNEFIGQLEDVVRELRGAIVNVLDQMDAVFPRGAEEVEYKNVGPDHDIDSLGRELKLWDSGWAPRNWGKIAWPGRTIERSDPEGELEGEGDEGVAIDIDQRCCICLSAYTSSDPPFQLSACLHTVGKSCMTAWLNGLSVNATSCPHCRRLLCLRRPRQPVVNPVVLAARRNWTGQLKPIIQTLMSLNEVIKGLYGAAAVPKYIRAHIEALNHVLEDRRIGFYLGQTTNGGMGWPIYRIDRTETEMES</sequence>
<keyword evidence="1" id="KW-0862">Zinc</keyword>
<dbReference type="EMBL" id="MCFA01000237">
    <property type="protein sequence ID" value="ORX97280.1"/>
    <property type="molecule type" value="Genomic_DNA"/>
</dbReference>
<feature type="region of interest" description="Disordered" evidence="2">
    <location>
        <begin position="42"/>
        <end position="70"/>
    </location>
</feature>
<evidence type="ECO:0000313" key="4">
    <source>
        <dbReference type="EMBL" id="ORX97280.1"/>
    </source>
</evidence>
<dbReference type="SUPFAM" id="SSF57850">
    <property type="entry name" value="RING/U-box"/>
    <property type="match status" value="1"/>
</dbReference>
<evidence type="ECO:0000259" key="3">
    <source>
        <dbReference type="PROSITE" id="PS50089"/>
    </source>
</evidence>
<proteinExistence type="predicted"/>
<evidence type="ECO:0000256" key="1">
    <source>
        <dbReference type="PROSITE-ProRule" id="PRU00175"/>
    </source>
</evidence>
<dbReference type="Pfam" id="PF13639">
    <property type="entry name" value="zf-RING_2"/>
    <property type="match status" value="1"/>
</dbReference>
<feature type="compositionally biased region" description="Low complexity" evidence="2">
    <location>
        <begin position="56"/>
        <end position="65"/>
    </location>
</feature>
<keyword evidence="5" id="KW-1185">Reference proteome</keyword>
<gene>
    <name evidence="4" type="ORF">BCR34DRAFT_578031</name>
</gene>
<evidence type="ECO:0000313" key="5">
    <source>
        <dbReference type="Proteomes" id="UP000193144"/>
    </source>
</evidence>
<keyword evidence="1" id="KW-0479">Metal-binding</keyword>
<keyword evidence="1" id="KW-0863">Zinc-finger</keyword>
<accession>A0A1Y1YGV8</accession>
<name>A0A1Y1YGV8_9PLEO</name>
<dbReference type="AlphaFoldDB" id="A0A1Y1YGV8"/>